<reference evidence="2" key="1">
    <citation type="submission" date="2020-01" db="EMBL/GenBank/DDBJ databases">
        <title>Development of genomics and gene disruption for Polysphondylium violaceum indicates a role for the polyketide synthase stlB in stalk morphogenesis.</title>
        <authorList>
            <person name="Narita B."/>
            <person name="Kawabe Y."/>
            <person name="Kin K."/>
            <person name="Saito T."/>
            <person name="Gibbs R."/>
            <person name="Kuspa A."/>
            <person name="Muzny D."/>
            <person name="Queller D."/>
            <person name="Richards S."/>
            <person name="Strassman J."/>
            <person name="Sucgang R."/>
            <person name="Worley K."/>
            <person name="Schaap P."/>
        </authorList>
    </citation>
    <scope>NUCLEOTIDE SEQUENCE</scope>
    <source>
        <strain evidence="2">QSvi11</strain>
    </source>
</reference>
<dbReference type="Proteomes" id="UP000695562">
    <property type="component" value="Unassembled WGS sequence"/>
</dbReference>
<name>A0A8J4Q215_9MYCE</name>
<sequence length="487" mass="56074">MTQLFNLVWRNQYIRHLIRNRVCQNILKRVNKEYLEENHQYLALFSKRDKVENNIRIRFNGDASDYLDINNRDRDVINDIELIIKADFNFNEIHDGVHTLSLKFKGTPAPGMGQLPDSITNLTLIYNDETTIIQHLISNLPCKLIQLSFVNDDCIQSKCILPHTVTDLHYEGRYDSMKWLVVPPKKVYRTCTLELDSVESFQWLLENKFIGKVVIHSGSIPVLKSEKLPSHVTNVDFLYGIREPDLLLPHTVVRLCLNYGTPFSHISHLKSLIIQCDYEIKLEKGVLPQSLEDLSLSYDQPLELDVFPPSLTSLYLASFNQPLNPFVLPQKLKILCLYSFKQPTFFANSLPVSLTVLTLYEFKGSFDHCQPLDNLKRLRIDSLVPSVAGLLTNVKKLDLWVNTKISDPFGTCLVNTSIESLCLNINFKSTLYPNSFPSTIKYLSLDNVVIESDNVIPTSCTYLNFNENFEPKYIPKSVRYLKAYKNQ</sequence>
<proteinExistence type="predicted"/>
<comment type="caution">
    <text evidence="2">The sequence shown here is derived from an EMBL/GenBank/DDBJ whole genome shotgun (WGS) entry which is preliminary data.</text>
</comment>
<dbReference type="PANTHER" id="PTHR32134:SF92">
    <property type="entry name" value="FNIP REPEAT-CONTAINING PROTEIN"/>
    <property type="match status" value="1"/>
</dbReference>
<dbReference type="EMBL" id="AJWJ01000004">
    <property type="protein sequence ID" value="KAF2078503.1"/>
    <property type="molecule type" value="Genomic_DNA"/>
</dbReference>
<dbReference type="PANTHER" id="PTHR32134">
    <property type="entry name" value="FNIP REPEAT-CONTAINING PROTEIN"/>
    <property type="match status" value="1"/>
</dbReference>
<keyword evidence="1" id="KW-0677">Repeat</keyword>
<evidence type="ECO:0000313" key="2">
    <source>
        <dbReference type="EMBL" id="KAF2078503.1"/>
    </source>
</evidence>
<gene>
    <name evidence="2" type="ORF">CYY_000253</name>
</gene>
<organism evidence="2 3">
    <name type="scientific">Polysphondylium violaceum</name>
    <dbReference type="NCBI Taxonomy" id="133409"/>
    <lineage>
        <taxon>Eukaryota</taxon>
        <taxon>Amoebozoa</taxon>
        <taxon>Evosea</taxon>
        <taxon>Eumycetozoa</taxon>
        <taxon>Dictyostelia</taxon>
        <taxon>Dictyosteliales</taxon>
        <taxon>Dictyosteliaceae</taxon>
        <taxon>Polysphondylium</taxon>
    </lineage>
</organism>
<dbReference type="InterPro" id="IPR051251">
    <property type="entry name" value="STK_FNIP-Repeat"/>
</dbReference>
<accession>A0A8J4Q215</accession>
<dbReference type="Pfam" id="PF05725">
    <property type="entry name" value="FNIP"/>
    <property type="match status" value="1"/>
</dbReference>
<evidence type="ECO:0000256" key="1">
    <source>
        <dbReference type="ARBA" id="ARBA00022737"/>
    </source>
</evidence>
<dbReference type="AlphaFoldDB" id="A0A8J4Q215"/>
<protein>
    <recommendedName>
        <fullName evidence="4">FNIP repeat-containing protein</fullName>
    </recommendedName>
</protein>
<dbReference type="InterPro" id="IPR008615">
    <property type="entry name" value="FNIP"/>
</dbReference>
<evidence type="ECO:0008006" key="4">
    <source>
        <dbReference type="Google" id="ProtNLM"/>
    </source>
</evidence>
<keyword evidence="3" id="KW-1185">Reference proteome</keyword>
<dbReference type="InterPro" id="IPR032675">
    <property type="entry name" value="LRR_dom_sf"/>
</dbReference>
<dbReference type="SUPFAM" id="SSF52047">
    <property type="entry name" value="RNI-like"/>
    <property type="match status" value="1"/>
</dbReference>
<dbReference type="Gene3D" id="3.80.10.10">
    <property type="entry name" value="Ribonuclease Inhibitor"/>
    <property type="match status" value="1"/>
</dbReference>
<evidence type="ECO:0000313" key="3">
    <source>
        <dbReference type="Proteomes" id="UP000695562"/>
    </source>
</evidence>
<dbReference type="OrthoDB" id="10394449at2759"/>